<dbReference type="Pfam" id="PF04450">
    <property type="entry name" value="BSP"/>
    <property type="match status" value="1"/>
</dbReference>
<comment type="caution">
    <text evidence="2">The sequence shown here is derived from an EMBL/GenBank/DDBJ whole genome shotgun (WGS) entry which is preliminary data.</text>
</comment>
<dbReference type="PANTHER" id="PTHR33321:SF12">
    <property type="entry name" value="PLANT BASIC SECRETORY PROTEIN (BSP) FAMILY PROTEIN"/>
    <property type="match status" value="1"/>
</dbReference>
<dbReference type="InterPro" id="IPR007541">
    <property type="entry name" value="Uncharacterised_BSP"/>
</dbReference>
<sequence>MVLTNQGLKRMMASLCLSVCLLPAITKAQQKDSITKGGFTLIYENKSATFDTAVGRRLINTFFEVYPKQVARFNKNAVKVVYFEIDPTYDGIAATYGTRIRFNPEWFKKNPNDIDVVTHEGMHVVQSYPGYDPGWLTEGIADYVRFVYGVDNPGAHWTLPDFKAGQSYKQAYRVTARFLVWVEKNKRKDLVNKLDAAMRTKTYTPAIWKDLTGESVDELWTEYAANPVI</sequence>
<dbReference type="OrthoDB" id="211588at2"/>
<reference evidence="2 3" key="1">
    <citation type="submission" date="2019-12" db="EMBL/GenBank/DDBJ databases">
        <title>The draft genomic sequence of strain Chitinophaga oryziterrae JCM 16595.</title>
        <authorList>
            <person name="Zhang X."/>
        </authorList>
    </citation>
    <scope>NUCLEOTIDE SEQUENCE [LARGE SCALE GENOMIC DNA]</scope>
    <source>
        <strain evidence="2 3">JCM 16595</strain>
    </source>
</reference>
<dbReference type="PANTHER" id="PTHR33321">
    <property type="match status" value="1"/>
</dbReference>
<dbReference type="RefSeq" id="WP_157302823.1">
    <property type="nucleotide sequence ID" value="NZ_BAAAZB010000001.1"/>
</dbReference>
<organism evidence="2 3">
    <name type="scientific">Chitinophaga oryziterrae</name>
    <dbReference type="NCBI Taxonomy" id="1031224"/>
    <lineage>
        <taxon>Bacteria</taxon>
        <taxon>Pseudomonadati</taxon>
        <taxon>Bacteroidota</taxon>
        <taxon>Chitinophagia</taxon>
        <taxon>Chitinophagales</taxon>
        <taxon>Chitinophagaceae</taxon>
        <taxon>Chitinophaga</taxon>
    </lineage>
</organism>
<dbReference type="EMBL" id="WRXO01000009">
    <property type="protein sequence ID" value="MVT44020.1"/>
    <property type="molecule type" value="Genomic_DNA"/>
</dbReference>
<keyword evidence="3" id="KW-1185">Reference proteome</keyword>
<protein>
    <submittedName>
        <fullName evidence="2">Secretory protein</fullName>
    </submittedName>
</protein>
<evidence type="ECO:0000313" key="2">
    <source>
        <dbReference type="EMBL" id="MVT44020.1"/>
    </source>
</evidence>
<keyword evidence="1" id="KW-0732">Signal</keyword>
<dbReference type="AlphaFoldDB" id="A0A6N8JFM3"/>
<accession>A0A6N8JFM3</accession>
<proteinExistence type="predicted"/>
<name>A0A6N8JFM3_9BACT</name>
<feature type="signal peptide" evidence="1">
    <location>
        <begin position="1"/>
        <end position="28"/>
    </location>
</feature>
<evidence type="ECO:0000313" key="3">
    <source>
        <dbReference type="Proteomes" id="UP000468388"/>
    </source>
</evidence>
<dbReference type="Proteomes" id="UP000468388">
    <property type="component" value="Unassembled WGS sequence"/>
</dbReference>
<evidence type="ECO:0000256" key="1">
    <source>
        <dbReference type="SAM" id="SignalP"/>
    </source>
</evidence>
<feature type="chain" id="PRO_5027008504" evidence="1">
    <location>
        <begin position="29"/>
        <end position="229"/>
    </location>
</feature>
<gene>
    <name evidence="2" type="ORF">GO495_25720</name>
</gene>